<dbReference type="InterPro" id="IPR024572">
    <property type="entry name" value="RcnB"/>
</dbReference>
<name>A0A5Q0NZJ1_9GAMM</name>
<dbReference type="Gene3D" id="3.10.450.160">
    <property type="entry name" value="inner membrane protein cigr"/>
    <property type="match status" value="1"/>
</dbReference>
<gene>
    <name evidence="4" type="ORF">GFH30_00210</name>
    <name evidence="3" type="ORF">GHJ48_11970</name>
</gene>
<feature type="chain" id="PRO_5043590716" description="RcnB family protein" evidence="2">
    <location>
        <begin position="27"/>
        <end position="125"/>
    </location>
</feature>
<evidence type="ECO:0000313" key="4">
    <source>
        <dbReference type="EMBL" id="QGA09914.1"/>
    </source>
</evidence>
<dbReference type="EMBL" id="CP045650">
    <property type="protein sequence ID" value="QGA09914.1"/>
    <property type="molecule type" value="Genomic_DNA"/>
</dbReference>
<dbReference type="Pfam" id="PF11776">
    <property type="entry name" value="RcnB"/>
    <property type="match status" value="1"/>
</dbReference>
<feature type="signal peptide" evidence="2">
    <location>
        <begin position="1"/>
        <end position="26"/>
    </location>
</feature>
<accession>A0A5Q0NZJ1</accession>
<protein>
    <recommendedName>
        <fullName evidence="7">RcnB family protein</fullName>
    </recommendedName>
</protein>
<evidence type="ECO:0000313" key="6">
    <source>
        <dbReference type="Proteomes" id="UP000480556"/>
    </source>
</evidence>
<reference evidence="5 6" key="1">
    <citation type="submission" date="2019-10" db="EMBL/GenBank/DDBJ databases">
        <authorList>
            <person name="Dong K."/>
        </authorList>
    </citation>
    <scope>NUCLEOTIDE SEQUENCE [LARGE SCALE GENOMIC DNA]</scope>
    <source>
        <strain evidence="4">Dk386</strain>
        <strain evidence="5">dk386</strain>
        <strain evidence="6">dk771</strain>
        <strain evidence="3">Dk771</strain>
    </source>
</reference>
<dbReference type="AlphaFoldDB" id="A0A5Q0NZJ1"/>
<dbReference type="EMBL" id="WITK01000023">
    <property type="protein sequence ID" value="MQW93099.1"/>
    <property type="molecule type" value="Genomic_DNA"/>
</dbReference>
<sequence>MKTTLKTLFATVALSMSAFIASSAMAAPQHDPRFNNQHPPKAHWDHKNNQKWNDAQRYKQRSVNPSRDWRVGQTLPRQYDSRSFKVSDRDARRLPNAGRYQQWYKVNGDYVLVNERNNKIIRIMN</sequence>
<dbReference type="RefSeq" id="WP_153370039.1">
    <property type="nucleotide sequence ID" value="NZ_CP045650.1"/>
</dbReference>
<evidence type="ECO:0000313" key="5">
    <source>
        <dbReference type="Proteomes" id="UP000327478"/>
    </source>
</evidence>
<evidence type="ECO:0000256" key="2">
    <source>
        <dbReference type="SAM" id="SignalP"/>
    </source>
</evidence>
<evidence type="ECO:0000313" key="3">
    <source>
        <dbReference type="EMBL" id="MQW93099.1"/>
    </source>
</evidence>
<dbReference type="Proteomes" id="UP000327478">
    <property type="component" value="Chromosome"/>
</dbReference>
<evidence type="ECO:0008006" key="7">
    <source>
        <dbReference type="Google" id="ProtNLM"/>
    </source>
</evidence>
<evidence type="ECO:0000256" key="1">
    <source>
        <dbReference type="SAM" id="MobiDB-lite"/>
    </source>
</evidence>
<keyword evidence="5" id="KW-1185">Reference proteome</keyword>
<proteinExistence type="predicted"/>
<feature type="region of interest" description="Disordered" evidence="1">
    <location>
        <begin position="25"/>
        <end position="66"/>
    </location>
</feature>
<dbReference type="Proteomes" id="UP000480556">
    <property type="component" value="Unassembled WGS sequence"/>
</dbReference>
<keyword evidence="2" id="KW-0732">Signal</keyword>
<organism evidence="3 6">
    <name type="scientific">Acinetobacter wanghuae</name>
    <dbReference type="NCBI Taxonomy" id="2662362"/>
    <lineage>
        <taxon>Bacteria</taxon>
        <taxon>Pseudomonadati</taxon>
        <taxon>Pseudomonadota</taxon>
        <taxon>Gammaproteobacteria</taxon>
        <taxon>Moraxellales</taxon>
        <taxon>Moraxellaceae</taxon>
        <taxon>Acinetobacter</taxon>
    </lineage>
</organism>